<feature type="region of interest" description="Disordered" evidence="5">
    <location>
        <begin position="1"/>
        <end position="29"/>
    </location>
</feature>
<accession>A0A6V3RKU5</accession>
<dbReference type="GO" id="GO:0022625">
    <property type="term" value="C:cytosolic large ribosomal subunit"/>
    <property type="evidence" value="ECO:0007669"/>
    <property type="project" value="TreeGrafter"/>
</dbReference>
<evidence type="ECO:0000256" key="5">
    <source>
        <dbReference type="SAM" id="MobiDB-lite"/>
    </source>
</evidence>
<evidence type="ECO:0008006" key="9">
    <source>
        <dbReference type="Google" id="ProtNLM"/>
    </source>
</evidence>
<dbReference type="InterPro" id="IPR018038">
    <property type="entry name" value="Ribosomal_uL30_CS"/>
</dbReference>
<evidence type="ECO:0000256" key="4">
    <source>
        <dbReference type="ARBA" id="ARBA00023274"/>
    </source>
</evidence>
<dbReference type="Gene3D" id="3.30.1390.20">
    <property type="entry name" value="Ribosomal protein L30, ferredoxin-like fold domain"/>
    <property type="match status" value="2"/>
</dbReference>
<dbReference type="SUPFAM" id="SSF55129">
    <property type="entry name" value="Ribosomal protein L30p/L7e"/>
    <property type="match status" value="1"/>
</dbReference>
<dbReference type="Pfam" id="PF00327">
    <property type="entry name" value="Ribosomal_L30"/>
    <property type="match status" value="1"/>
</dbReference>
<evidence type="ECO:0000256" key="3">
    <source>
        <dbReference type="ARBA" id="ARBA00022980"/>
    </source>
</evidence>
<evidence type="ECO:0000313" key="8">
    <source>
        <dbReference type="EMBL" id="CAE0675539.1"/>
    </source>
</evidence>
<dbReference type="GO" id="GO:0003723">
    <property type="term" value="F:RNA binding"/>
    <property type="evidence" value="ECO:0007669"/>
    <property type="project" value="UniProtKB-KW"/>
</dbReference>
<keyword evidence="4" id="KW-0687">Ribonucleoprotein</keyword>
<evidence type="ECO:0000259" key="7">
    <source>
        <dbReference type="Pfam" id="PF08079"/>
    </source>
</evidence>
<dbReference type="PANTHER" id="PTHR11524:SF16">
    <property type="entry name" value="LARGE RIBOSOMAL SUBUNIT PROTEIN UL30"/>
    <property type="match status" value="1"/>
</dbReference>
<dbReference type="InterPro" id="IPR035808">
    <property type="entry name" value="Ribosomal_uL30_euk_arc"/>
</dbReference>
<evidence type="ECO:0000259" key="6">
    <source>
        <dbReference type="Pfam" id="PF00327"/>
    </source>
</evidence>
<dbReference type="PANTHER" id="PTHR11524">
    <property type="entry name" value="60S RIBOSOMAL PROTEIN L7"/>
    <property type="match status" value="1"/>
</dbReference>
<dbReference type="NCBIfam" id="TIGR01310">
    <property type="entry name" value="uL30_euk"/>
    <property type="match status" value="1"/>
</dbReference>
<comment type="similarity">
    <text evidence="1">Belongs to the universal ribosomal protein uL30 family.</text>
</comment>
<reference evidence="8" key="1">
    <citation type="submission" date="2021-01" db="EMBL/GenBank/DDBJ databases">
        <authorList>
            <person name="Corre E."/>
            <person name="Pelletier E."/>
            <person name="Niang G."/>
            <person name="Scheremetjew M."/>
            <person name="Finn R."/>
            <person name="Kale V."/>
            <person name="Holt S."/>
            <person name="Cochrane G."/>
            <person name="Meng A."/>
            <person name="Brown T."/>
            <person name="Cohen L."/>
        </authorList>
    </citation>
    <scope>NUCLEOTIDE SEQUENCE</scope>
    <source>
        <strain evidence="8">CCCM811</strain>
    </source>
</reference>
<dbReference type="GO" id="GO:0003735">
    <property type="term" value="F:structural constituent of ribosome"/>
    <property type="evidence" value="ECO:0007669"/>
    <property type="project" value="TreeGrafter"/>
</dbReference>
<dbReference type="FunFam" id="3.30.1390.20:FF:000002">
    <property type="entry name" value="60S ribosomal protein L7"/>
    <property type="match status" value="1"/>
</dbReference>
<dbReference type="FunFam" id="3.30.1390.20:FF:000003">
    <property type="entry name" value="60S ribosomal protein L7"/>
    <property type="match status" value="1"/>
</dbReference>
<dbReference type="Pfam" id="PF08079">
    <property type="entry name" value="Ribosomal_L30_N"/>
    <property type="match status" value="1"/>
</dbReference>
<dbReference type="InterPro" id="IPR039699">
    <property type="entry name" value="Ribosomal_uL30"/>
</dbReference>
<name>A0A6V3RKU5_9EUKA</name>
<organism evidence="8">
    <name type="scientific">Lotharella globosa</name>
    <dbReference type="NCBI Taxonomy" id="91324"/>
    <lineage>
        <taxon>Eukaryota</taxon>
        <taxon>Sar</taxon>
        <taxon>Rhizaria</taxon>
        <taxon>Cercozoa</taxon>
        <taxon>Chlorarachniophyceae</taxon>
        <taxon>Lotharella</taxon>
    </lineage>
</organism>
<gene>
    <name evidence="8" type="ORF">LGLO00237_LOCUS27316</name>
</gene>
<keyword evidence="2" id="KW-0694">RNA-binding</keyword>
<dbReference type="AlphaFoldDB" id="A0A6V3RKU5"/>
<dbReference type="InterPro" id="IPR012988">
    <property type="entry name" value="Ribosomal_uL30_N_euk"/>
</dbReference>
<feature type="domain" description="Large ribosomal subunit protein uL30-like ferredoxin-like fold" evidence="6">
    <location>
        <begin position="79"/>
        <end position="129"/>
    </location>
</feature>
<dbReference type="InterPro" id="IPR036919">
    <property type="entry name" value="Ribo_uL30_ferredoxin-like_sf"/>
</dbReference>
<dbReference type="InterPro" id="IPR016082">
    <property type="entry name" value="Ribosomal_uL30_ferredoxin-like"/>
</dbReference>
<dbReference type="CDD" id="cd01657">
    <property type="entry name" value="Ribosomal_L7_archeal_euk"/>
    <property type="match status" value="1"/>
</dbReference>
<evidence type="ECO:0000256" key="2">
    <source>
        <dbReference type="ARBA" id="ARBA00022884"/>
    </source>
</evidence>
<feature type="compositionally biased region" description="Basic and acidic residues" evidence="5">
    <location>
        <begin position="17"/>
        <end position="29"/>
    </location>
</feature>
<sequence>MSEPESLLKKRKRNEKLRKEAEARAAEEKKAAAKRQQEIFKRAEKYVKEYRDAEREAIDMKRKAKLDGDLYMPAESNLLLVVRIRGINRMNPNTKKILQLLRLRQIQNATFLRVNKATLNMLKRVEAYVTYGPPNLKTVRELIYKRGYAKINGQRIPLSDNKVIADALGKYDILCIEDLIHEIFTVGPHFKEANRFLWPFKLSSPLGGYKAKRKHFAEGGDAGNREEYINKLVRRMN</sequence>
<evidence type="ECO:0000256" key="1">
    <source>
        <dbReference type="ARBA" id="ARBA00007594"/>
    </source>
</evidence>
<dbReference type="EMBL" id="HBIV01038459">
    <property type="protein sequence ID" value="CAE0675539.1"/>
    <property type="molecule type" value="Transcribed_RNA"/>
</dbReference>
<protein>
    <recommendedName>
        <fullName evidence="9">Ribosomal protein L30 ferredoxin-like fold domain-containing protein</fullName>
    </recommendedName>
</protein>
<feature type="domain" description="Large ribosomal subunit protein uL30 N-terminal eukaryotes" evidence="7">
    <location>
        <begin position="4"/>
        <end position="74"/>
    </location>
</feature>
<dbReference type="GO" id="GO:0000463">
    <property type="term" value="P:maturation of LSU-rRNA from tricistronic rRNA transcript (SSU-rRNA, 5.8S rRNA, LSU-rRNA)"/>
    <property type="evidence" value="ECO:0007669"/>
    <property type="project" value="TreeGrafter"/>
</dbReference>
<keyword evidence="3" id="KW-0689">Ribosomal protein</keyword>
<dbReference type="InterPro" id="IPR005998">
    <property type="entry name" value="Ribosomal_uL30_euk"/>
</dbReference>
<proteinExistence type="inferred from homology"/>
<dbReference type="PROSITE" id="PS00634">
    <property type="entry name" value="RIBOSOMAL_L30"/>
    <property type="match status" value="1"/>
</dbReference>